<sequence>MSFNKKNGVLNLAKRTLAVISASLSTLTATNAKAVELSVPVNENLSSIEELAAKKELKPQFMLRLNSNLEKSLLFMHRSHSSHSSHRSHASHSSHYSSSSSYTPPRTTTTAPTSVYTPPPTSTYAPPTTKATPKTNKRSSTIMSETKNKSNYTGTNAVSTSTLEIIGFHYRTLYKGCEGIDVEYLQKLLKEVGYETPVTGYYGEKTEKAVTKFQNENELKPDGRVNEKTHTILKEKVDGV</sequence>
<organism evidence="4 5">
    <name type="scientific">Candidatus Pedobacter colombiensis</name>
    <dbReference type="NCBI Taxonomy" id="3121371"/>
    <lineage>
        <taxon>Bacteria</taxon>
        <taxon>Pseudomonadati</taxon>
        <taxon>Bacteroidota</taxon>
        <taxon>Sphingobacteriia</taxon>
        <taxon>Sphingobacteriales</taxon>
        <taxon>Sphingobacteriaceae</taxon>
        <taxon>Pedobacter</taxon>
    </lineage>
</organism>
<feature type="compositionally biased region" description="Basic residues" evidence="1">
    <location>
        <begin position="80"/>
        <end position="92"/>
    </location>
</feature>
<feature type="compositionally biased region" description="Low complexity" evidence="1">
    <location>
        <begin position="93"/>
        <end position="134"/>
    </location>
</feature>
<keyword evidence="2" id="KW-0732">Signal</keyword>
<dbReference type="SUPFAM" id="SSF47090">
    <property type="entry name" value="PGBD-like"/>
    <property type="match status" value="1"/>
</dbReference>
<dbReference type="InterPro" id="IPR036366">
    <property type="entry name" value="PGBDSf"/>
</dbReference>
<dbReference type="Gene3D" id="1.10.101.10">
    <property type="entry name" value="PGBD-like superfamily/PGBD"/>
    <property type="match status" value="1"/>
</dbReference>
<feature type="signal peptide" evidence="2">
    <location>
        <begin position="1"/>
        <end position="34"/>
    </location>
</feature>
<evidence type="ECO:0000313" key="4">
    <source>
        <dbReference type="EMBL" id="WEK21654.1"/>
    </source>
</evidence>
<feature type="compositionally biased region" description="Polar residues" evidence="1">
    <location>
        <begin position="138"/>
        <end position="153"/>
    </location>
</feature>
<feature type="domain" description="Peptidoglycan binding-like" evidence="3">
    <location>
        <begin position="180"/>
        <end position="233"/>
    </location>
</feature>
<dbReference type="InterPro" id="IPR002477">
    <property type="entry name" value="Peptidoglycan-bd-like"/>
</dbReference>
<proteinExistence type="predicted"/>
<gene>
    <name evidence="4" type="ORF">P0Y49_10950</name>
</gene>
<feature type="chain" id="PRO_5042472878" evidence="2">
    <location>
        <begin position="35"/>
        <end position="240"/>
    </location>
</feature>
<dbReference type="EMBL" id="CP119313">
    <property type="protein sequence ID" value="WEK21654.1"/>
    <property type="molecule type" value="Genomic_DNA"/>
</dbReference>
<protein>
    <submittedName>
        <fullName evidence="4">Peptidoglycan-binding domain-containing protein</fullName>
    </submittedName>
</protein>
<evidence type="ECO:0000256" key="2">
    <source>
        <dbReference type="SAM" id="SignalP"/>
    </source>
</evidence>
<accession>A0AAJ5WBY1</accession>
<evidence type="ECO:0000256" key="1">
    <source>
        <dbReference type="SAM" id="MobiDB-lite"/>
    </source>
</evidence>
<evidence type="ECO:0000259" key="3">
    <source>
        <dbReference type="Pfam" id="PF01471"/>
    </source>
</evidence>
<dbReference type="AlphaFoldDB" id="A0AAJ5WBY1"/>
<dbReference type="Proteomes" id="UP001214530">
    <property type="component" value="Chromosome"/>
</dbReference>
<evidence type="ECO:0000313" key="5">
    <source>
        <dbReference type="Proteomes" id="UP001214530"/>
    </source>
</evidence>
<name>A0AAJ5WBY1_9SPHI</name>
<dbReference type="InterPro" id="IPR036365">
    <property type="entry name" value="PGBD-like_sf"/>
</dbReference>
<reference evidence="4" key="1">
    <citation type="submission" date="2023-03" db="EMBL/GenBank/DDBJ databases">
        <title>Andean soil-derived lignocellulolytic bacterial consortium as a source of novel taxa and putative plastic-active enzymes.</title>
        <authorList>
            <person name="Diaz-Garcia L."/>
            <person name="Chuvochina M."/>
            <person name="Feuerriegel G."/>
            <person name="Bunk B."/>
            <person name="Sproer C."/>
            <person name="Streit W.R."/>
            <person name="Rodriguez L.M."/>
            <person name="Overmann J."/>
            <person name="Jimenez D.J."/>
        </authorList>
    </citation>
    <scope>NUCLEOTIDE SEQUENCE</scope>
    <source>
        <strain evidence="4">MAG 3858</strain>
    </source>
</reference>
<dbReference type="Pfam" id="PF01471">
    <property type="entry name" value="PG_binding_1"/>
    <property type="match status" value="1"/>
</dbReference>
<feature type="region of interest" description="Disordered" evidence="1">
    <location>
        <begin position="80"/>
        <end position="153"/>
    </location>
</feature>